<organism evidence="1 2">
    <name type="scientific">Penicillium cosmopolitanum</name>
    <dbReference type="NCBI Taxonomy" id="1131564"/>
    <lineage>
        <taxon>Eukaryota</taxon>
        <taxon>Fungi</taxon>
        <taxon>Dikarya</taxon>
        <taxon>Ascomycota</taxon>
        <taxon>Pezizomycotina</taxon>
        <taxon>Eurotiomycetes</taxon>
        <taxon>Eurotiomycetidae</taxon>
        <taxon>Eurotiales</taxon>
        <taxon>Aspergillaceae</taxon>
        <taxon>Penicillium</taxon>
    </lineage>
</organism>
<gene>
    <name evidence="1" type="ORF">N7509_000796</name>
</gene>
<evidence type="ECO:0000313" key="1">
    <source>
        <dbReference type="EMBL" id="KAJ5414169.1"/>
    </source>
</evidence>
<keyword evidence="2" id="KW-1185">Reference proteome</keyword>
<dbReference type="RefSeq" id="XP_056494015.1">
    <property type="nucleotide sequence ID" value="XM_056625433.1"/>
</dbReference>
<name>A0A9X0BEJ9_9EURO</name>
<reference evidence="1" key="2">
    <citation type="journal article" date="2023" name="IMA Fungus">
        <title>Comparative genomic study of the Penicillium genus elucidates a diverse pangenome and 15 lateral gene transfer events.</title>
        <authorList>
            <person name="Petersen C."/>
            <person name="Sorensen T."/>
            <person name="Nielsen M.R."/>
            <person name="Sondergaard T.E."/>
            <person name="Sorensen J.L."/>
            <person name="Fitzpatrick D.A."/>
            <person name="Frisvad J.C."/>
            <person name="Nielsen K.L."/>
        </authorList>
    </citation>
    <scope>NUCLEOTIDE SEQUENCE</scope>
    <source>
        <strain evidence="1">IBT 29677</strain>
    </source>
</reference>
<dbReference type="InterPro" id="IPR011333">
    <property type="entry name" value="SKP1/BTB/POZ_sf"/>
</dbReference>
<accession>A0A9X0BEJ9</accession>
<dbReference type="Gene3D" id="3.30.710.10">
    <property type="entry name" value="Potassium Channel Kv1.1, Chain A"/>
    <property type="match status" value="1"/>
</dbReference>
<dbReference type="GeneID" id="81364413"/>
<dbReference type="AlphaFoldDB" id="A0A9X0BEJ9"/>
<dbReference type="OrthoDB" id="6359816at2759"/>
<comment type="caution">
    <text evidence="1">The sequence shown here is derived from an EMBL/GenBank/DDBJ whole genome shotgun (WGS) entry which is preliminary data.</text>
</comment>
<dbReference type="Proteomes" id="UP001147747">
    <property type="component" value="Unassembled WGS sequence"/>
</dbReference>
<protein>
    <recommendedName>
        <fullName evidence="3">BTB domain-containing protein</fullName>
    </recommendedName>
</protein>
<dbReference type="PANTHER" id="PTHR47843:SF5">
    <property type="entry name" value="BTB_POZ DOMAIN PROTEIN"/>
    <property type="match status" value="1"/>
</dbReference>
<evidence type="ECO:0008006" key="3">
    <source>
        <dbReference type="Google" id="ProtNLM"/>
    </source>
</evidence>
<evidence type="ECO:0000313" key="2">
    <source>
        <dbReference type="Proteomes" id="UP001147747"/>
    </source>
</evidence>
<dbReference type="PANTHER" id="PTHR47843">
    <property type="entry name" value="BTB DOMAIN-CONTAINING PROTEIN-RELATED"/>
    <property type="match status" value="1"/>
</dbReference>
<sequence length="119" mass="13751">MKEEEAMGEFIENILKLINIKEASSGRYTFSDEPEIAIEALVSYLYTRDYDTKVDSDKMQTAESLSDFKLYAHMFAIAEKYKVQGLADLSAKNYQACLDLITDCPEFIRFKILYQMSMI</sequence>
<reference evidence="1" key="1">
    <citation type="submission" date="2022-12" db="EMBL/GenBank/DDBJ databases">
        <authorList>
            <person name="Petersen C."/>
        </authorList>
    </citation>
    <scope>NUCLEOTIDE SEQUENCE</scope>
    <source>
        <strain evidence="1">IBT 29677</strain>
    </source>
</reference>
<proteinExistence type="predicted"/>
<dbReference type="EMBL" id="JAPZBU010000003">
    <property type="protein sequence ID" value="KAJ5414169.1"/>
    <property type="molecule type" value="Genomic_DNA"/>
</dbReference>